<evidence type="ECO:0000313" key="2">
    <source>
        <dbReference type="Proteomes" id="UP000278673"/>
    </source>
</evidence>
<proteinExistence type="predicted"/>
<name>A0A3M2KM64_9ACTN</name>
<dbReference type="EMBL" id="RFFJ01000410">
    <property type="protein sequence ID" value="RMI25796.1"/>
    <property type="molecule type" value="Genomic_DNA"/>
</dbReference>
<reference evidence="1 2" key="1">
    <citation type="submission" date="2018-10" db="EMBL/GenBank/DDBJ databases">
        <title>Isolation, diversity and antifungal activity of actinobacteria from wheat.</title>
        <authorList>
            <person name="Han C."/>
        </authorList>
    </citation>
    <scope>NUCLEOTIDE SEQUENCE [LARGE SCALE GENOMIC DNA]</scope>
    <source>
        <strain evidence="1 2">NEAU-YY642</strain>
    </source>
</reference>
<dbReference type="RefSeq" id="WP_122400095.1">
    <property type="nucleotide sequence ID" value="NZ_RFFJ01000410.1"/>
</dbReference>
<sequence>MEESPRRWSDQTDQVLRAAGWQPGRAVSTSQYEQLLSERGGFTIHPAARSFLAEFGGLEVQERGPGITALKVDFQINPALAEWDDEIFDVLSEEAGAYLYPVGMAGRRNMYIGMADDGRVFLGMDNAHGFAETGDRALEKLVEGLR</sequence>
<evidence type="ECO:0000313" key="1">
    <source>
        <dbReference type="EMBL" id="RMI25796.1"/>
    </source>
</evidence>
<organism evidence="1 2">
    <name type="scientific">Streptomyces triticirhizae</name>
    <dbReference type="NCBI Taxonomy" id="2483353"/>
    <lineage>
        <taxon>Bacteria</taxon>
        <taxon>Bacillati</taxon>
        <taxon>Actinomycetota</taxon>
        <taxon>Actinomycetes</taxon>
        <taxon>Kitasatosporales</taxon>
        <taxon>Streptomycetaceae</taxon>
        <taxon>Streptomyces</taxon>
    </lineage>
</organism>
<dbReference type="Proteomes" id="UP000278673">
    <property type="component" value="Unassembled WGS sequence"/>
</dbReference>
<comment type="caution">
    <text evidence="1">The sequence shown here is derived from an EMBL/GenBank/DDBJ whole genome shotgun (WGS) entry which is preliminary data.</text>
</comment>
<gene>
    <name evidence="1" type="ORF">EBN88_30025</name>
</gene>
<protein>
    <recommendedName>
        <fullName evidence="3">SUKH-3 domain containing protein</fullName>
    </recommendedName>
</protein>
<dbReference type="Pfam" id="PF14433">
    <property type="entry name" value="SUKH-3"/>
    <property type="match status" value="1"/>
</dbReference>
<keyword evidence="2" id="KW-1185">Reference proteome</keyword>
<accession>A0A3M2KM64</accession>
<dbReference type="AlphaFoldDB" id="A0A3M2KM64"/>
<evidence type="ECO:0008006" key="3">
    <source>
        <dbReference type="Google" id="ProtNLM"/>
    </source>
</evidence>
<dbReference type="InterPro" id="IPR025850">
    <property type="entry name" value="SUKH-3"/>
</dbReference>